<dbReference type="Pfam" id="PF19291">
    <property type="entry name" value="TREH_N"/>
    <property type="match status" value="1"/>
</dbReference>
<evidence type="ECO:0000313" key="4">
    <source>
        <dbReference type="Proteomes" id="UP000664288"/>
    </source>
</evidence>
<dbReference type="Proteomes" id="UP000664288">
    <property type="component" value="Unassembled WGS sequence"/>
</dbReference>
<comment type="caution">
    <text evidence="3">The sequence shown here is derived from an EMBL/GenBank/DDBJ whole genome shotgun (WGS) entry which is preliminary data.</text>
</comment>
<evidence type="ECO:0000259" key="1">
    <source>
        <dbReference type="Pfam" id="PF00723"/>
    </source>
</evidence>
<protein>
    <submittedName>
        <fullName evidence="3">Glycoside hydrolase family 15 protein</fullName>
    </submittedName>
</protein>
<dbReference type="PANTHER" id="PTHR31616">
    <property type="entry name" value="TREHALASE"/>
    <property type="match status" value="1"/>
</dbReference>
<reference evidence="3 4" key="1">
    <citation type="submission" date="2021-03" db="EMBL/GenBank/DDBJ databases">
        <title>Whole genome sequence of Jiella sp. MQZ13P-4.</title>
        <authorList>
            <person name="Tuo L."/>
        </authorList>
    </citation>
    <scope>NUCLEOTIDE SEQUENCE [LARGE SCALE GENOMIC DNA]</scope>
    <source>
        <strain evidence="3 4">MQZ13P-4</strain>
    </source>
</reference>
<organism evidence="3 4">
    <name type="scientific">Jiella sonneratiae</name>
    <dbReference type="NCBI Taxonomy" id="2816856"/>
    <lineage>
        <taxon>Bacteria</taxon>
        <taxon>Pseudomonadati</taxon>
        <taxon>Pseudomonadota</taxon>
        <taxon>Alphaproteobacteria</taxon>
        <taxon>Hyphomicrobiales</taxon>
        <taxon>Aurantimonadaceae</taxon>
        <taxon>Jiella</taxon>
    </lineage>
</organism>
<accession>A0ABS3J5G3</accession>
<dbReference type="PANTHER" id="PTHR31616:SF0">
    <property type="entry name" value="GLUCAN 1,4-ALPHA-GLUCOSIDASE"/>
    <property type="match status" value="1"/>
</dbReference>
<dbReference type="SUPFAM" id="SSF48208">
    <property type="entry name" value="Six-hairpin glycosidases"/>
    <property type="match status" value="1"/>
</dbReference>
<feature type="domain" description="Trehalase-like N-terminal" evidence="2">
    <location>
        <begin position="2"/>
        <end position="126"/>
    </location>
</feature>
<keyword evidence="4" id="KW-1185">Reference proteome</keyword>
<feature type="domain" description="GH15-like" evidence="1">
    <location>
        <begin position="208"/>
        <end position="572"/>
    </location>
</feature>
<gene>
    <name evidence="3" type="ORF">J1C47_09060</name>
</gene>
<dbReference type="InterPro" id="IPR011613">
    <property type="entry name" value="GH15-like"/>
</dbReference>
<keyword evidence="3" id="KW-0378">Hydrolase</keyword>
<dbReference type="GO" id="GO:0016787">
    <property type="term" value="F:hydrolase activity"/>
    <property type="evidence" value="ECO:0007669"/>
    <property type="project" value="UniProtKB-KW"/>
</dbReference>
<dbReference type="EMBL" id="JAFMPY010000007">
    <property type="protein sequence ID" value="MBO0903791.1"/>
    <property type="molecule type" value="Genomic_DNA"/>
</dbReference>
<dbReference type="Gene3D" id="1.50.10.10">
    <property type="match status" value="1"/>
</dbReference>
<evidence type="ECO:0000259" key="2">
    <source>
        <dbReference type="Pfam" id="PF19291"/>
    </source>
</evidence>
<evidence type="ECO:0000313" key="3">
    <source>
        <dbReference type="EMBL" id="MBO0903791.1"/>
    </source>
</evidence>
<name>A0ABS3J5G3_9HYPH</name>
<sequence>MNTVALVAQDGTIDFLSHPSIDSPTLFAALLDPEKGGRFAFHVEDGTISFRQIYLPDTNILISRFLGDEGIGEVCDYMPIDGSGRIVRRARAIVGPKTFRLAVSARPDYGRARPKLEPVENGVAISWKDEAGKDWQVTLYASFPLTVSGEDVDTTIDLKEGEDCWVVLCPGRPEQPPVGDRYVRRSFSRTRDYWHKWVNRGSYPTFWRELVVRSALTLKLLTSVEYGSIAAAATFGLPEVLGGERNWDYRYCWVRDSAFTLYSLSRLGYYDEAEAFVHFLMERAVETGESGLQIMYRMDGGEKMPEVALDNLSGYAGSAPVRIGNAAYRQRQMDIYGEFLDALYISTKARGKPAYAVWTKIARIVDWLTANWHLEDRGIWESRGEPKQYLSARLMCWVALDRAMKIAEIHSLPADIITWRSERDKIQKTILEEFWNPEVGAFTQFKGSSTLDAVVLLMPLVKFINPRDPMWTSTLAAVRRHLVRDCLVKRYINTAENDDGLAGEEGAFTICSFWYVEALARTGYVAEARLLFEKLHTYANHLGLFSEELSETGDHLGNFPQGLTHLSLISAAIWLDRSLNGDKADPGYFEFKMMEDPDGTYF</sequence>
<dbReference type="Pfam" id="PF00723">
    <property type="entry name" value="Glyco_hydro_15"/>
    <property type="match status" value="1"/>
</dbReference>
<dbReference type="InterPro" id="IPR012341">
    <property type="entry name" value="6hp_glycosidase-like_sf"/>
</dbReference>
<dbReference type="InterPro" id="IPR045582">
    <property type="entry name" value="Trehalase-like_N"/>
</dbReference>
<proteinExistence type="predicted"/>
<dbReference type="InterPro" id="IPR008928">
    <property type="entry name" value="6-hairpin_glycosidase_sf"/>
</dbReference>